<name>A0A5C5RXY0_9ACTN</name>
<dbReference type="Proteomes" id="UP000319375">
    <property type="component" value="Unassembled WGS sequence"/>
</dbReference>
<keyword evidence="1" id="KW-1133">Transmembrane helix</keyword>
<sequence length="74" mass="7731">MTAAAERTALLASAVSAALLPVAGLGAALLSPEWQSLYTPALALPALAHGLVNGLRWRDADPMSKEPWCPRPEP</sequence>
<dbReference type="RefSeq" id="WP_146488465.1">
    <property type="nucleotide sequence ID" value="NZ_VIGX01000013.1"/>
</dbReference>
<evidence type="ECO:0000256" key="1">
    <source>
        <dbReference type="SAM" id="Phobius"/>
    </source>
</evidence>
<keyword evidence="1" id="KW-0472">Membrane</keyword>
<protein>
    <submittedName>
        <fullName evidence="2">Uncharacterized protein</fullName>
    </submittedName>
</protein>
<evidence type="ECO:0000313" key="3">
    <source>
        <dbReference type="Proteomes" id="UP000319375"/>
    </source>
</evidence>
<accession>A0A5C5RXY0</accession>
<comment type="caution">
    <text evidence="2">The sequence shown here is derived from an EMBL/GenBank/DDBJ whole genome shotgun (WGS) entry which is preliminary data.</text>
</comment>
<dbReference type="AlphaFoldDB" id="A0A5C5RXY0"/>
<organism evidence="2 3">
    <name type="scientific">Tsukamurella conjunctivitidis</name>
    <dbReference type="NCBI Taxonomy" id="2592068"/>
    <lineage>
        <taxon>Bacteria</taxon>
        <taxon>Bacillati</taxon>
        <taxon>Actinomycetota</taxon>
        <taxon>Actinomycetes</taxon>
        <taxon>Mycobacteriales</taxon>
        <taxon>Tsukamurellaceae</taxon>
        <taxon>Tsukamurella</taxon>
    </lineage>
</organism>
<reference evidence="2 3" key="1">
    <citation type="submission" date="2019-06" db="EMBL/GenBank/DDBJ databases">
        <title>Tsukamurella conjunctivitidis sp. nov., Tsukamurella assacharolytica sp. nov. and Tsukamurella sputae sp. nov. isolated from patients with conjunctivitis, bacteraemia (lymphoma) and respiratory infection (sputum) in Hong Kong.</title>
        <authorList>
            <person name="Teng J.L.L."/>
            <person name="Lee H.H."/>
            <person name="Fong J.Y.H."/>
            <person name="Fok K.M.N."/>
            <person name="Lau S.K.P."/>
            <person name="Woo P.C.Y."/>
        </authorList>
    </citation>
    <scope>NUCLEOTIDE SEQUENCE [LARGE SCALE GENOMIC DNA]</scope>
    <source>
        <strain evidence="2 3">HKU72</strain>
    </source>
</reference>
<feature type="transmembrane region" description="Helical" evidence="1">
    <location>
        <begin position="37"/>
        <end position="55"/>
    </location>
</feature>
<gene>
    <name evidence="2" type="ORF">FK530_18570</name>
</gene>
<keyword evidence="1" id="KW-0812">Transmembrane</keyword>
<dbReference type="EMBL" id="VIGX01000013">
    <property type="protein sequence ID" value="TWS27522.1"/>
    <property type="molecule type" value="Genomic_DNA"/>
</dbReference>
<keyword evidence="3" id="KW-1185">Reference proteome</keyword>
<evidence type="ECO:0000313" key="2">
    <source>
        <dbReference type="EMBL" id="TWS27522.1"/>
    </source>
</evidence>
<proteinExistence type="predicted"/>